<dbReference type="GO" id="GO:0008289">
    <property type="term" value="F:lipid binding"/>
    <property type="evidence" value="ECO:0007669"/>
    <property type="project" value="InterPro"/>
</dbReference>
<organism evidence="2">
    <name type="scientific">Euplotes harpa</name>
    <dbReference type="NCBI Taxonomy" id="151035"/>
    <lineage>
        <taxon>Eukaryota</taxon>
        <taxon>Sar</taxon>
        <taxon>Alveolata</taxon>
        <taxon>Ciliophora</taxon>
        <taxon>Intramacronucleata</taxon>
        <taxon>Spirotrichea</taxon>
        <taxon>Hypotrichia</taxon>
        <taxon>Euplotida</taxon>
        <taxon>Euplotidae</taxon>
        <taxon>Euplotes</taxon>
    </lineage>
</organism>
<feature type="signal peptide" evidence="1">
    <location>
        <begin position="1"/>
        <end position="19"/>
    </location>
</feature>
<gene>
    <name evidence="2" type="ORF">EHAR0213_LOCUS13710</name>
</gene>
<dbReference type="Gene3D" id="3.15.10.10">
    <property type="entry name" value="Bactericidal permeability-increasing protein, domain 1"/>
    <property type="match status" value="1"/>
</dbReference>
<dbReference type="InterPro" id="IPR017943">
    <property type="entry name" value="Bactericidal_perm-incr_a/b_dom"/>
</dbReference>
<dbReference type="AlphaFoldDB" id="A0A7S3NDH5"/>
<sequence length="441" mass="48246">MKAAIFAVVFIVLMFSASAVNPGLIGGLKLPIVNKVKNQYFATIMEGFKQISLPDMSMGDLKITGITVQVENNNADNVHIGFNEGKNGLDVSVDNTFIRVHVNWRYEVLFIKVSGTGDISGPINNLHMTMGFETQPKENFLIPKINIQDFDISFNEGGFDFKFDCGGCPSDVINLILNAFKGPLLDEVRNQARGVVNSQVVDQVNGQFMALYPTTLAVTSDISVCVATTGPLSVKTDYLRVPADFTIFLAKEGYNRQFDAPEFPSEDPANPGEVQLYASKYVYQSFDQSISKLPMRFDTTLYGFDVQIDVDGTKVPIVFETQNNNLHFSGGAIVTVPALSTVVEFKAHTDLAFSFRGGDSTNMVYIDPDVNTSSLKFDTLVVTVYGYRLDLSFSTGFVNYLIGLGLNHVVIPDIAVPKVAALPLTATAALVKFFDIYTEGG</sequence>
<name>A0A7S3NDH5_9SPIT</name>
<feature type="non-terminal residue" evidence="2">
    <location>
        <position position="441"/>
    </location>
</feature>
<evidence type="ECO:0000256" key="1">
    <source>
        <dbReference type="SAM" id="SignalP"/>
    </source>
</evidence>
<dbReference type="InterPro" id="IPR032942">
    <property type="entry name" value="BPI/LBP/Plunc"/>
</dbReference>
<dbReference type="PANTHER" id="PTHR10504">
    <property type="entry name" value="BACTERICIDAL PERMEABILITY-INCREASING BPI PROTEIN-RELATED"/>
    <property type="match status" value="1"/>
</dbReference>
<dbReference type="SUPFAM" id="SSF55394">
    <property type="entry name" value="Bactericidal permeability-increasing protein, BPI"/>
    <property type="match status" value="1"/>
</dbReference>
<dbReference type="EMBL" id="HBII01033038">
    <property type="protein sequence ID" value="CAE0354794.1"/>
    <property type="molecule type" value="Transcribed_RNA"/>
</dbReference>
<keyword evidence="1" id="KW-0732">Signal</keyword>
<reference evidence="2" key="1">
    <citation type="submission" date="2021-01" db="EMBL/GenBank/DDBJ databases">
        <authorList>
            <person name="Corre E."/>
            <person name="Pelletier E."/>
            <person name="Niang G."/>
            <person name="Scheremetjew M."/>
            <person name="Finn R."/>
            <person name="Kale V."/>
            <person name="Holt S."/>
            <person name="Cochrane G."/>
            <person name="Meng A."/>
            <person name="Brown T."/>
            <person name="Cohen L."/>
        </authorList>
    </citation>
    <scope>NUCLEOTIDE SEQUENCE</scope>
    <source>
        <strain evidence="2">FSP1.4</strain>
    </source>
</reference>
<evidence type="ECO:0000313" key="2">
    <source>
        <dbReference type="EMBL" id="CAE0354794.1"/>
    </source>
</evidence>
<accession>A0A7S3NDH5</accession>
<dbReference type="PANTHER" id="PTHR10504:SF131">
    <property type="entry name" value="BPI2 DOMAIN-CONTAINING PROTEIN"/>
    <property type="match status" value="1"/>
</dbReference>
<protein>
    <submittedName>
        <fullName evidence="2">Uncharacterized protein</fullName>
    </submittedName>
</protein>
<proteinExistence type="predicted"/>
<feature type="chain" id="PRO_5031253113" evidence="1">
    <location>
        <begin position="20"/>
        <end position="441"/>
    </location>
</feature>